<evidence type="ECO:0000256" key="8">
    <source>
        <dbReference type="SAM" id="Phobius"/>
    </source>
</evidence>
<dbReference type="OrthoDB" id="9809716at2"/>
<evidence type="ECO:0000256" key="2">
    <source>
        <dbReference type="ARBA" id="ARBA00022475"/>
    </source>
</evidence>
<dbReference type="PANTHER" id="PTHR30625">
    <property type="entry name" value="PROTEIN TOLQ"/>
    <property type="match status" value="1"/>
</dbReference>
<dbReference type="AlphaFoldDB" id="A0A5C5YJA5"/>
<comment type="similarity">
    <text evidence="6">Belongs to the exbB/tolQ family.</text>
</comment>
<gene>
    <name evidence="10" type="ORF">CA85_02280</name>
</gene>
<keyword evidence="6" id="KW-0813">Transport</keyword>
<dbReference type="EMBL" id="SJPK01000001">
    <property type="protein sequence ID" value="TWT74940.1"/>
    <property type="molecule type" value="Genomic_DNA"/>
</dbReference>
<evidence type="ECO:0000256" key="7">
    <source>
        <dbReference type="SAM" id="MobiDB-lite"/>
    </source>
</evidence>
<dbReference type="InterPro" id="IPR050790">
    <property type="entry name" value="ExbB/TolQ_transport"/>
</dbReference>
<feature type="region of interest" description="Disordered" evidence="7">
    <location>
        <begin position="233"/>
        <end position="293"/>
    </location>
</feature>
<feature type="domain" description="MotA/TolQ/ExbB proton channel" evidence="9">
    <location>
        <begin position="121"/>
        <end position="222"/>
    </location>
</feature>
<name>A0A5C5YJA5_9BACT</name>
<evidence type="ECO:0000256" key="1">
    <source>
        <dbReference type="ARBA" id="ARBA00004651"/>
    </source>
</evidence>
<evidence type="ECO:0000259" key="9">
    <source>
        <dbReference type="Pfam" id="PF01618"/>
    </source>
</evidence>
<proteinExistence type="inferred from homology"/>
<dbReference type="InterPro" id="IPR002898">
    <property type="entry name" value="MotA_ExbB_proton_chnl"/>
</dbReference>
<keyword evidence="4 8" id="KW-1133">Transmembrane helix</keyword>
<keyword evidence="11" id="KW-1185">Reference proteome</keyword>
<sequence>MNGVEMFNSEQVLAQPEATIPPSVDGSTGGSAWEIITSGGVPGLVILLVLVLLSLVAVYLVIDQVISLRRRDFIPEGLASEVAAALRESRWSDAESALQRRPSVLAGVVSIALANREFGWSEMEKSVENALVEQSAQLHRRIDYLSMIANLSPMVGLLGTVSGMIFAFRQVAASRGAAGAGDLAEGIYQALVTTVGGLIVAIPALAAAGILRARVDELLSEVTRNAEAALLPLRRRTSPGNPAAGNPSRMMPVAPARMQGTKMNPAGGGTSPPPAVPTDPQGDPPRTRSRKSS</sequence>
<dbReference type="RefSeq" id="WP_146389372.1">
    <property type="nucleotide sequence ID" value="NZ_SJPK01000001.1"/>
</dbReference>
<comment type="caution">
    <text evidence="10">The sequence shown here is derived from an EMBL/GenBank/DDBJ whole genome shotgun (WGS) entry which is preliminary data.</text>
</comment>
<protein>
    <submittedName>
        <fullName evidence="10">Colicin uptake protein TolQ</fullName>
    </submittedName>
</protein>
<reference evidence="10 11" key="1">
    <citation type="submission" date="2019-02" db="EMBL/GenBank/DDBJ databases">
        <title>Deep-cultivation of Planctomycetes and their phenomic and genomic characterization uncovers novel biology.</title>
        <authorList>
            <person name="Wiegand S."/>
            <person name="Jogler M."/>
            <person name="Boedeker C."/>
            <person name="Pinto D."/>
            <person name="Vollmers J."/>
            <person name="Rivas-Marin E."/>
            <person name="Kohn T."/>
            <person name="Peeters S.H."/>
            <person name="Heuer A."/>
            <person name="Rast P."/>
            <person name="Oberbeckmann S."/>
            <person name="Bunk B."/>
            <person name="Jeske O."/>
            <person name="Meyerdierks A."/>
            <person name="Storesund J.E."/>
            <person name="Kallscheuer N."/>
            <person name="Luecker S."/>
            <person name="Lage O.M."/>
            <person name="Pohl T."/>
            <person name="Merkel B.J."/>
            <person name="Hornburger P."/>
            <person name="Mueller R.-W."/>
            <person name="Bruemmer F."/>
            <person name="Labrenz M."/>
            <person name="Spormann A.M."/>
            <person name="Op Den Camp H."/>
            <person name="Overmann J."/>
            <person name="Amann R."/>
            <person name="Jetten M.S.M."/>
            <person name="Mascher T."/>
            <person name="Medema M.H."/>
            <person name="Devos D.P."/>
            <person name="Kaster A.-K."/>
            <person name="Ovreas L."/>
            <person name="Rohde M."/>
            <person name="Galperin M.Y."/>
            <person name="Jogler C."/>
        </authorList>
    </citation>
    <scope>NUCLEOTIDE SEQUENCE [LARGE SCALE GENOMIC DNA]</scope>
    <source>
        <strain evidence="10 11">CA85</strain>
    </source>
</reference>
<evidence type="ECO:0000256" key="5">
    <source>
        <dbReference type="ARBA" id="ARBA00023136"/>
    </source>
</evidence>
<evidence type="ECO:0000313" key="11">
    <source>
        <dbReference type="Proteomes" id="UP000318053"/>
    </source>
</evidence>
<dbReference type="Proteomes" id="UP000318053">
    <property type="component" value="Unassembled WGS sequence"/>
</dbReference>
<dbReference type="Pfam" id="PF01618">
    <property type="entry name" value="MotA_ExbB"/>
    <property type="match status" value="1"/>
</dbReference>
<dbReference type="PANTHER" id="PTHR30625:SF17">
    <property type="entry name" value="TOLQ-RELATED"/>
    <property type="match status" value="1"/>
</dbReference>
<keyword evidence="6" id="KW-0653">Protein transport</keyword>
<accession>A0A5C5YJA5</accession>
<evidence type="ECO:0000256" key="3">
    <source>
        <dbReference type="ARBA" id="ARBA00022692"/>
    </source>
</evidence>
<organism evidence="10 11">
    <name type="scientific">Allorhodopirellula solitaria</name>
    <dbReference type="NCBI Taxonomy" id="2527987"/>
    <lineage>
        <taxon>Bacteria</taxon>
        <taxon>Pseudomonadati</taxon>
        <taxon>Planctomycetota</taxon>
        <taxon>Planctomycetia</taxon>
        <taxon>Pirellulales</taxon>
        <taxon>Pirellulaceae</taxon>
        <taxon>Allorhodopirellula</taxon>
    </lineage>
</organism>
<dbReference type="GO" id="GO:0005886">
    <property type="term" value="C:plasma membrane"/>
    <property type="evidence" value="ECO:0007669"/>
    <property type="project" value="UniProtKB-SubCell"/>
</dbReference>
<feature type="transmembrane region" description="Helical" evidence="8">
    <location>
        <begin position="41"/>
        <end position="62"/>
    </location>
</feature>
<dbReference type="GO" id="GO:0017038">
    <property type="term" value="P:protein import"/>
    <property type="evidence" value="ECO:0007669"/>
    <property type="project" value="TreeGrafter"/>
</dbReference>
<evidence type="ECO:0000256" key="4">
    <source>
        <dbReference type="ARBA" id="ARBA00022989"/>
    </source>
</evidence>
<comment type="subcellular location">
    <subcellularLocation>
        <location evidence="1">Cell membrane</location>
        <topology evidence="1">Multi-pass membrane protein</topology>
    </subcellularLocation>
    <subcellularLocation>
        <location evidence="6">Membrane</location>
        <topology evidence="6">Multi-pass membrane protein</topology>
    </subcellularLocation>
</comment>
<feature type="transmembrane region" description="Helical" evidence="8">
    <location>
        <begin position="144"/>
        <end position="167"/>
    </location>
</feature>
<keyword evidence="5 8" id="KW-0472">Membrane</keyword>
<keyword evidence="2" id="KW-1003">Cell membrane</keyword>
<feature type="transmembrane region" description="Helical" evidence="8">
    <location>
        <begin position="187"/>
        <end position="211"/>
    </location>
</feature>
<evidence type="ECO:0000313" key="10">
    <source>
        <dbReference type="EMBL" id="TWT74940.1"/>
    </source>
</evidence>
<evidence type="ECO:0000256" key="6">
    <source>
        <dbReference type="RuleBase" id="RU004057"/>
    </source>
</evidence>
<keyword evidence="3 8" id="KW-0812">Transmembrane</keyword>